<evidence type="ECO:0000313" key="3">
    <source>
        <dbReference type="Proteomes" id="UP000807115"/>
    </source>
</evidence>
<dbReference type="Proteomes" id="UP000807115">
    <property type="component" value="Chromosome 1"/>
</dbReference>
<accession>A0A921S789</accession>
<dbReference type="EMBL" id="CM027680">
    <property type="protein sequence ID" value="KAG0552991.1"/>
    <property type="molecule type" value="Genomic_DNA"/>
</dbReference>
<proteinExistence type="predicted"/>
<dbReference type="AlphaFoldDB" id="A0A921S789"/>
<dbReference type="SMART" id="SM01205">
    <property type="entry name" value="FKS1_dom1"/>
    <property type="match status" value="1"/>
</dbReference>
<protein>
    <recommendedName>
        <fullName evidence="1">1,3-beta-glucan synthase component FKS1-like domain-containing protein</fullName>
    </recommendedName>
</protein>
<dbReference type="PANTHER" id="PTHR12741:SF65">
    <property type="entry name" value="1,3-BETA-GLUCAN SYNTHASE"/>
    <property type="match status" value="1"/>
</dbReference>
<dbReference type="Pfam" id="PF14288">
    <property type="entry name" value="FKS1_dom1"/>
    <property type="match status" value="1"/>
</dbReference>
<name>A0A921S789_SORBI</name>
<sequence length="73" mass="8531">MAFEMYGMLAGNVSALTGEYVKPAYGGEKEAFLKKVVTPIYHTIAKEAERSKREKGNHSEWRNYDDLNEYFWY</sequence>
<reference evidence="2" key="1">
    <citation type="journal article" date="2019" name="BMC Genomics">
        <title>A new reference genome for Sorghum bicolor reveals high levels of sequence similarity between sweet and grain genotypes: implications for the genetics of sugar metabolism.</title>
        <authorList>
            <person name="Cooper E.A."/>
            <person name="Brenton Z.W."/>
            <person name="Flinn B.S."/>
            <person name="Jenkins J."/>
            <person name="Shu S."/>
            <person name="Flowers D."/>
            <person name="Luo F."/>
            <person name="Wang Y."/>
            <person name="Xia P."/>
            <person name="Barry K."/>
            <person name="Daum C."/>
            <person name="Lipzen A."/>
            <person name="Yoshinaga Y."/>
            <person name="Schmutz J."/>
            <person name="Saski C."/>
            <person name="Vermerris W."/>
            <person name="Kresovich S."/>
        </authorList>
    </citation>
    <scope>NUCLEOTIDE SEQUENCE</scope>
</reference>
<organism evidence="2 3">
    <name type="scientific">Sorghum bicolor</name>
    <name type="common">Sorghum</name>
    <name type="synonym">Sorghum vulgare</name>
    <dbReference type="NCBI Taxonomy" id="4558"/>
    <lineage>
        <taxon>Eukaryota</taxon>
        <taxon>Viridiplantae</taxon>
        <taxon>Streptophyta</taxon>
        <taxon>Embryophyta</taxon>
        <taxon>Tracheophyta</taxon>
        <taxon>Spermatophyta</taxon>
        <taxon>Magnoliopsida</taxon>
        <taxon>Liliopsida</taxon>
        <taxon>Poales</taxon>
        <taxon>Poaceae</taxon>
        <taxon>PACMAD clade</taxon>
        <taxon>Panicoideae</taxon>
        <taxon>Andropogonodae</taxon>
        <taxon>Andropogoneae</taxon>
        <taxon>Sorghinae</taxon>
        <taxon>Sorghum</taxon>
    </lineage>
</organism>
<evidence type="ECO:0000259" key="1">
    <source>
        <dbReference type="SMART" id="SM01205"/>
    </source>
</evidence>
<evidence type="ECO:0000313" key="2">
    <source>
        <dbReference type="EMBL" id="KAG0552991.1"/>
    </source>
</evidence>
<reference evidence="2" key="2">
    <citation type="submission" date="2020-10" db="EMBL/GenBank/DDBJ databases">
        <authorList>
            <person name="Cooper E.A."/>
            <person name="Brenton Z.W."/>
            <person name="Flinn B.S."/>
            <person name="Jenkins J."/>
            <person name="Shu S."/>
            <person name="Flowers D."/>
            <person name="Luo F."/>
            <person name="Wang Y."/>
            <person name="Xia P."/>
            <person name="Barry K."/>
            <person name="Daum C."/>
            <person name="Lipzen A."/>
            <person name="Yoshinaga Y."/>
            <person name="Schmutz J."/>
            <person name="Saski C."/>
            <person name="Vermerris W."/>
            <person name="Kresovich S."/>
        </authorList>
    </citation>
    <scope>NUCLEOTIDE SEQUENCE</scope>
</reference>
<dbReference type="PANTHER" id="PTHR12741">
    <property type="entry name" value="LYST-INTERACTING PROTEIN LIP5 DOPAMINE RESPONSIVE PROTEIN DRG-1"/>
    <property type="match status" value="1"/>
</dbReference>
<comment type="caution">
    <text evidence="2">The sequence shown here is derived from an EMBL/GenBank/DDBJ whole genome shotgun (WGS) entry which is preliminary data.</text>
</comment>
<gene>
    <name evidence="2" type="ORF">BDA96_01G556500</name>
</gene>
<feature type="domain" description="1,3-beta-glucan synthase component FKS1-like" evidence="1">
    <location>
        <begin position="1"/>
        <end position="73"/>
    </location>
</feature>
<dbReference type="InterPro" id="IPR026899">
    <property type="entry name" value="FKS1-like_dom1"/>
</dbReference>